<protein>
    <recommendedName>
        <fullName evidence="4">G domain-containing protein</fullName>
    </recommendedName>
</protein>
<dbReference type="STRING" id="3469.A0A4Y7K8T8"/>
<evidence type="ECO:0000313" key="2">
    <source>
        <dbReference type="EMBL" id="RZC68349.1"/>
    </source>
</evidence>
<accession>A0A4Y7K8T8</accession>
<keyword evidence="3" id="KW-1185">Reference proteome</keyword>
<feature type="compositionally biased region" description="Polar residues" evidence="1">
    <location>
        <begin position="368"/>
        <end position="383"/>
    </location>
</feature>
<dbReference type="PANTHER" id="PTHR46434">
    <property type="entry name" value="GENETIC INTERACTOR OF PROHIBITINS 3, MITOCHONDRIAL"/>
    <property type="match status" value="1"/>
</dbReference>
<gene>
    <name evidence="2" type="ORF">C5167_031602</name>
</gene>
<dbReference type="Gramene" id="RZC68349">
    <property type="protein sequence ID" value="RZC68349"/>
    <property type="gene ID" value="C5167_031602"/>
</dbReference>
<dbReference type="GO" id="GO:0005739">
    <property type="term" value="C:mitochondrion"/>
    <property type="evidence" value="ECO:0007669"/>
    <property type="project" value="TreeGrafter"/>
</dbReference>
<dbReference type="Gene3D" id="3.40.50.300">
    <property type="entry name" value="P-loop containing nucleotide triphosphate hydrolases"/>
    <property type="match status" value="1"/>
</dbReference>
<dbReference type="EMBL" id="CM010721">
    <property type="protein sequence ID" value="RZC68349.1"/>
    <property type="molecule type" value="Genomic_DNA"/>
</dbReference>
<dbReference type="PANTHER" id="PTHR46434:SF1">
    <property type="entry name" value="GENETIC INTERACTOR OF PROHIBITINS 3, MITOCHONDRIAL"/>
    <property type="match status" value="1"/>
</dbReference>
<reference evidence="2 3" key="1">
    <citation type="journal article" date="2018" name="Science">
        <title>The opium poppy genome and morphinan production.</title>
        <authorList>
            <person name="Guo L."/>
            <person name="Winzer T."/>
            <person name="Yang X."/>
            <person name="Li Y."/>
            <person name="Ning Z."/>
            <person name="He Z."/>
            <person name="Teodor R."/>
            <person name="Lu Y."/>
            <person name="Bowser T.A."/>
            <person name="Graham I.A."/>
            <person name="Ye K."/>
        </authorList>
    </citation>
    <scope>NUCLEOTIDE SEQUENCE [LARGE SCALE GENOMIC DNA]</scope>
    <source>
        <strain evidence="3">cv. HN1</strain>
        <tissue evidence="2">Leaves</tissue>
    </source>
</reference>
<dbReference type="InterPro" id="IPR027417">
    <property type="entry name" value="P-loop_NTPase"/>
</dbReference>
<dbReference type="InterPro" id="IPR050896">
    <property type="entry name" value="Mito_lipid_metab_GTPase"/>
</dbReference>
<sequence length="383" mass="42009">MSLDEPNEPEQQKLGLPKGRNFGSKPVVCATCHSLRYYGRVKDVTVENLLPDFDFDHTIGRKLVSTSGARLVVLMVVDAADFDGSFPRKVAKLVSDTIDENSVDWKQGKSGNVPRVFLVVTKIDLLPPSLSPTRLEHWIRTRAREGGSNKVTSVHLVSAVRGWGLKHLVDDVCKLAGTRGNVWAVGAQNAGKSTFDRTFASSPAYDKIDEGRTEIGSNKLGVETKNFQNQGRKAGYTVHIAGLMRLDVEETSVDTPPTNEERVQELGNWVRREFHVSGNSWDVSSIDVSASGVGWFAVGLKGEACLGVWTYDGIDVTLRNSLIPQRSNHFEVPGFTVSKIVSLADRATNKQAQSKKQKKEKQRKETVPDSSSLPDNAADTSSC</sequence>
<dbReference type="CDD" id="cd01855">
    <property type="entry name" value="YqeH"/>
    <property type="match status" value="1"/>
</dbReference>
<evidence type="ECO:0000256" key="1">
    <source>
        <dbReference type="SAM" id="MobiDB-lite"/>
    </source>
</evidence>
<evidence type="ECO:0008006" key="4">
    <source>
        <dbReference type="Google" id="ProtNLM"/>
    </source>
</evidence>
<organism evidence="2 3">
    <name type="scientific">Papaver somniferum</name>
    <name type="common">Opium poppy</name>
    <dbReference type="NCBI Taxonomy" id="3469"/>
    <lineage>
        <taxon>Eukaryota</taxon>
        <taxon>Viridiplantae</taxon>
        <taxon>Streptophyta</taxon>
        <taxon>Embryophyta</taxon>
        <taxon>Tracheophyta</taxon>
        <taxon>Spermatophyta</taxon>
        <taxon>Magnoliopsida</taxon>
        <taxon>Ranunculales</taxon>
        <taxon>Papaveraceae</taxon>
        <taxon>Papaveroideae</taxon>
        <taxon>Papaver</taxon>
    </lineage>
</organism>
<feature type="region of interest" description="Disordered" evidence="1">
    <location>
        <begin position="346"/>
        <end position="383"/>
    </location>
</feature>
<dbReference type="SUPFAM" id="SSF52540">
    <property type="entry name" value="P-loop containing nucleoside triphosphate hydrolases"/>
    <property type="match status" value="1"/>
</dbReference>
<name>A0A4Y7K8T8_PAPSO</name>
<evidence type="ECO:0000313" key="3">
    <source>
        <dbReference type="Proteomes" id="UP000316621"/>
    </source>
</evidence>
<dbReference type="Proteomes" id="UP000316621">
    <property type="component" value="Chromosome 7"/>
</dbReference>
<proteinExistence type="predicted"/>
<dbReference type="AlphaFoldDB" id="A0A4Y7K8T8"/>